<feature type="transmembrane region" description="Helical" evidence="8">
    <location>
        <begin position="251"/>
        <end position="271"/>
    </location>
</feature>
<dbReference type="PANTHER" id="PTHR32468:SF0">
    <property type="entry name" value="K(+)_H(+) ANTIPORTER 1"/>
    <property type="match status" value="1"/>
</dbReference>
<organism evidence="10 11">
    <name type="scientific">Folsomia candida</name>
    <name type="common">Springtail</name>
    <dbReference type="NCBI Taxonomy" id="158441"/>
    <lineage>
        <taxon>Eukaryota</taxon>
        <taxon>Metazoa</taxon>
        <taxon>Ecdysozoa</taxon>
        <taxon>Arthropoda</taxon>
        <taxon>Hexapoda</taxon>
        <taxon>Collembola</taxon>
        <taxon>Entomobryomorpha</taxon>
        <taxon>Isotomoidea</taxon>
        <taxon>Isotomidae</taxon>
        <taxon>Proisotominae</taxon>
        <taxon>Folsomia</taxon>
    </lineage>
</organism>
<feature type="transmembrane region" description="Helical" evidence="8">
    <location>
        <begin position="435"/>
        <end position="457"/>
    </location>
</feature>
<keyword evidence="3 8" id="KW-0812">Transmembrane</keyword>
<reference evidence="10 11" key="1">
    <citation type="submission" date="2015-12" db="EMBL/GenBank/DDBJ databases">
        <title>The genome of Folsomia candida.</title>
        <authorList>
            <person name="Faddeeva A."/>
            <person name="Derks M.F."/>
            <person name="Anvar Y."/>
            <person name="Smit S."/>
            <person name="Van Straalen N."/>
            <person name="Roelofs D."/>
        </authorList>
    </citation>
    <scope>NUCLEOTIDE SEQUENCE [LARGE SCALE GENOMIC DNA]</scope>
    <source>
        <strain evidence="10 11">VU population</strain>
        <tissue evidence="10">Whole body</tissue>
    </source>
</reference>
<dbReference type="GO" id="GO:1902600">
    <property type="term" value="P:proton transmembrane transport"/>
    <property type="evidence" value="ECO:0007669"/>
    <property type="project" value="InterPro"/>
</dbReference>
<dbReference type="InterPro" id="IPR038770">
    <property type="entry name" value="Na+/solute_symporter_sf"/>
</dbReference>
<dbReference type="OrthoDB" id="2687058at2759"/>
<dbReference type="Pfam" id="PF00999">
    <property type="entry name" value="Na_H_Exchanger"/>
    <property type="match status" value="1"/>
</dbReference>
<comment type="subcellular location">
    <subcellularLocation>
        <location evidence="1">Membrane</location>
        <topology evidence="1">Multi-pass membrane protein</topology>
    </subcellularLocation>
</comment>
<feature type="transmembrane region" description="Helical" evidence="8">
    <location>
        <begin position="49"/>
        <end position="74"/>
    </location>
</feature>
<evidence type="ECO:0000256" key="2">
    <source>
        <dbReference type="ARBA" id="ARBA00022448"/>
    </source>
</evidence>
<evidence type="ECO:0000256" key="8">
    <source>
        <dbReference type="SAM" id="Phobius"/>
    </source>
</evidence>
<name>A0A226F1S4_FOLCA</name>
<feature type="transmembrane region" description="Helical" evidence="8">
    <location>
        <begin position="292"/>
        <end position="311"/>
    </location>
</feature>
<evidence type="ECO:0000259" key="9">
    <source>
        <dbReference type="Pfam" id="PF00999"/>
    </source>
</evidence>
<gene>
    <name evidence="10" type="ORF">Fcan01_00049</name>
</gene>
<dbReference type="GO" id="GO:0016020">
    <property type="term" value="C:membrane"/>
    <property type="evidence" value="ECO:0007669"/>
    <property type="project" value="UniProtKB-SubCell"/>
</dbReference>
<keyword evidence="6 8" id="KW-0472">Membrane</keyword>
<sequence>MSNHSVVQHLAATLIHNMTNASHEGMPDAHAHGNHTITEGGFLSGRNPFVFVASAPLPTFIVQLVVIVSMSRFVKLFLSPIKQPAVIAETISGIILGPTCMGHIPYFSETIFSKPSLPFLNLMSNFGLVLFLFLVGLELDPRMLKKSIRNSLAISLTGMALPFALGAGVSYILYTYIEPPSHQNGFTKYFLFLGVAMAITAFPVLARILTELGLLKTKVGGITISAAAVDDATSWCLLALVISLINAGSGLIALYVFLMGLGYSLFLIFVVRPLFVRLLRRSGAFDSTPSQVMMFLTLMIVFVSAFITDAIGIHAIFGGFLAGIIMPHEGGFAYHITEKLEDIVAILFLPLYFALSGLRTSIGSLDDPISWAIVLLVICVACFGKIFGCTLAAKVTKMNWRESITVGCLMNCKGLVELIVLNLGYDAQVISQRTFAIMVIMALVTTFITVPLVSFIYPPLYHDKPEEPANSTHHKGKKNGPPSVLVCVNKIEQVPPILSVIHLLQSKLNTVVPKDSRKGSHQSQSSTSGGINPCLRPQKDVDITKPAKTTTGVVINSLRLIELTERDSSVMLQTSQDALKDDPVTKMLRTFCEMNKSKSHVRSLSKVVTMNSFGDTLVKTSEQVNAKYILIPWSGSGSMIEDMPIGPIQQAFGEHRQRRQSIHTPVQHANFIQDLLAGSTCTVLILVDRGLDVTSPSILSISNGQTQVQTYQQIYLPYFGGPDDREALEIVIGLSAVPGVKINVIRYKNIISRRYSGNSDMGSGESNDTIEQPEMLVLDAQDDDLIRLYFGGQGKNNMLYSEVESYTPVTTALQFLGQLSSSDLVIIGRGNTRMQNSLQFKNGDNERRKVLGDVAESFLLCPCNASVLVVQSNRLTTKL</sequence>
<dbReference type="PANTHER" id="PTHR32468">
    <property type="entry name" value="CATION/H + ANTIPORTER"/>
    <property type="match status" value="1"/>
</dbReference>
<feature type="compositionally biased region" description="Low complexity" evidence="7">
    <location>
        <begin position="521"/>
        <end position="530"/>
    </location>
</feature>
<dbReference type="STRING" id="158441.A0A226F1S4"/>
<feature type="transmembrane region" description="Helical" evidence="8">
    <location>
        <begin position="119"/>
        <end position="139"/>
    </location>
</feature>
<comment type="caution">
    <text evidence="10">The sequence shown here is derived from an EMBL/GenBank/DDBJ whole genome shotgun (WGS) entry which is preliminary data.</text>
</comment>
<feature type="domain" description="Cation/H+ exchanger transmembrane" evidence="9">
    <location>
        <begin position="72"/>
        <end position="452"/>
    </location>
</feature>
<evidence type="ECO:0000256" key="6">
    <source>
        <dbReference type="ARBA" id="ARBA00023136"/>
    </source>
</evidence>
<evidence type="ECO:0000256" key="3">
    <source>
        <dbReference type="ARBA" id="ARBA00022692"/>
    </source>
</evidence>
<evidence type="ECO:0000256" key="7">
    <source>
        <dbReference type="SAM" id="MobiDB-lite"/>
    </source>
</evidence>
<keyword evidence="4 8" id="KW-1133">Transmembrane helix</keyword>
<dbReference type="EMBL" id="LNIX01000001">
    <property type="protein sequence ID" value="OXA63733.1"/>
    <property type="molecule type" value="Genomic_DNA"/>
</dbReference>
<dbReference type="Gene3D" id="1.20.1530.20">
    <property type="match status" value="1"/>
</dbReference>
<feature type="transmembrane region" description="Helical" evidence="8">
    <location>
        <begin position="86"/>
        <end position="107"/>
    </location>
</feature>
<dbReference type="GO" id="GO:0015297">
    <property type="term" value="F:antiporter activity"/>
    <property type="evidence" value="ECO:0007669"/>
    <property type="project" value="InterPro"/>
</dbReference>
<dbReference type="AlphaFoldDB" id="A0A226F1S4"/>
<evidence type="ECO:0000256" key="5">
    <source>
        <dbReference type="ARBA" id="ARBA00023065"/>
    </source>
</evidence>
<evidence type="ECO:0000256" key="4">
    <source>
        <dbReference type="ARBA" id="ARBA00022989"/>
    </source>
</evidence>
<feature type="transmembrane region" description="Helical" evidence="8">
    <location>
        <begin position="368"/>
        <end position="393"/>
    </location>
</feature>
<dbReference type="Proteomes" id="UP000198287">
    <property type="component" value="Unassembled WGS sequence"/>
</dbReference>
<accession>A0A226F1S4</accession>
<proteinExistence type="predicted"/>
<protein>
    <submittedName>
        <fullName evidence="10">Cation/H(+) antiporter 17</fullName>
    </submittedName>
</protein>
<feature type="transmembrane region" description="Helical" evidence="8">
    <location>
        <begin position="151"/>
        <end position="177"/>
    </location>
</feature>
<keyword evidence="2" id="KW-0813">Transport</keyword>
<dbReference type="InterPro" id="IPR050794">
    <property type="entry name" value="CPA2_transporter"/>
</dbReference>
<evidence type="ECO:0000256" key="1">
    <source>
        <dbReference type="ARBA" id="ARBA00004141"/>
    </source>
</evidence>
<keyword evidence="5" id="KW-0406">Ion transport</keyword>
<feature type="region of interest" description="Disordered" evidence="7">
    <location>
        <begin position="512"/>
        <end position="538"/>
    </location>
</feature>
<dbReference type="InterPro" id="IPR006153">
    <property type="entry name" value="Cation/H_exchanger_TM"/>
</dbReference>
<keyword evidence="11" id="KW-1185">Reference proteome</keyword>
<evidence type="ECO:0000313" key="10">
    <source>
        <dbReference type="EMBL" id="OXA63733.1"/>
    </source>
</evidence>
<feature type="transmembrane region" description="Helical" evidence="8">
    <location>
        <begin position="189"/>
        <end position="210"/>
    </location>
</feature>
<evidence type="ECO:0000313" key="11">
    <source>
        <dbReference type="Proteomes" id="UP000198287"/>
    </source>
</evidence>
<feature type="transmembrane region" description="Helical" evidence="8">
    <location>
        <begin position="222"/>
        <end position="245"/>
    </location>
</feature>